<feature type="domain" description="DNA polymerase III beta sliding clamp central" evidence="5">
    <location>
        <begin position="132"/>
        <end position="242"/>
    </location>
</feature>
<keyword evidence="3" id="KW-0239">DNA-directed DNA polymerase</keyword>
<name>A0AAW4MTK8_9FIRM</name>
<evidence type="ECO:0000259" key="4">
    <source>
        <dbReference type="Pfam" id="PF00712"/>
    </source>
</evidence>
<dbReference type="EMBL" id="JAHOEL010000026">
    <property type="protein sequence ID" value="MBV3392720.1"/>
    <property type="molecule type" value="Genomic_DNA"/>
</dbReference>
<comment type="subcellular location">
    <subcellularLocation>
        <location evidence="3">Cytoplasm</location>
    </subcellularLocation>
</comment>
<dbReference type="Pfam" id="PF02767">
    <property type="entry name" value="DNA_pol3_beta_2"/>
    <property type="match status" value="1"/>
</dbReference>
<dbReference type="GO" id="GO:0009360">
    <property type="term" value="C:DNA polymerase III complex"/>
    <property type="evidence" value="ECO:0007669"/>
    <property type="project" value="InterPro"/>
</dbReference>
<evidence type="ECO:0000256" key="1">
    <source>
        <dbReference type="ARBA" id="ARBA00021035"/>
    </source>
</evidence>
<dbReference type="RefSeq" id="WP_217747494.1">
    <property type="nucleotide sequence ID" value="NZ_JAHOEB010000026.1"/>
</dbReference>
<comment type="function">
    <text evidence="3">Confers DNA tethering and processivity to DNA polymerases and other proteins. Acts as a clamp, forming a ring around DNA (a reaction catalyzed by the clamp-loading complex) which diffuses in an ATP-independent manner freely and bidirectionally along dsDNA. Initially characterized for its ability to contact the catalytic subunit of DNA polymerase III (Pol III), a complex, multichain enzyme responsible for most of the replicative synthesis in bacteria; Pol III exhibits 3'-5' exonuclease proofreading activity. The beta chain is required for initiation of replication as well as for processivity of DNA replication.</text>
</comment>
<dbReference type="EMBL" id="JAHOEF010000024">
    <property type="protein sequence ID" value="MBV3382627.1"/>
    <property type="molecule type" value="Genomic_DNA"/>
</dbReference>
<evidence type="ECO:0000313" key="9">
    <source>
        <dbReference type="Proteomes" id="UP001196408"/>
    </source>
</evidence>
<keyword evidence="3" id="KW-0963">Cytoplasm</keyword>
<keyword evidence="3 7" id="KW-0808">Transferase</keyword>
<dbReference type="InterPro" id="IPR022634">
    <property type="entry name" value="DNA_polIII_beta_N"/>
</dbReference>
<evidence type="ECO:0000256" key="2">
    <source>
        <dbReference type="ARBA" id="ARBA00023125"/>
    </source>
</evidence>
<dbReference type="Pfam" id="PF00712">
    <property type="entry name" value="DNA_pol3_beta"/>
    <property type="match status" value="1"/>
</dbReference>
<dbReference type="Proteomes" id="UP001197492">
    <property type="component" value="Unassembled WGS sequence"/>
</dbReference>
<dbReference type="Pfam" id="PF02768">
    <property type="entry name" value="DNA_pol3_beta_3"/>
    <property type="match status" value="1"/>
</dbReference>
<protein>
    <recommendedName>
        <fullName evidence="1 3">Beta sliding clamp</fullName>
    </recommendedName>
</protein>
<sequence length="367" mass="41066">MDFNINRLVLLDALTKVSRAVSLKSPLPILTGIKFDLLEDGLVLTASDSDISIQTTINEGIIINQTGSVVLSSKYILEIIRKIDGDTVHIQVVDGTLTRITSESSLFDLNGSKSFDFPRIDLNKNGKHFSMKSYDFKKIIEKTLFATSEQETRPVLTGVNFKVDQHQLVCIATDSYRLAQVSMPIEDDIQFNIVIPKKSLNQIIHIIEKDEMIDLYVSDRKVLFVIGQYLVLTRLIDGTYPNTSRLVEDQGSYTMSINSSALLGAISRASLLSDEQSNIVKLTMSPDENILSSYSQEIGSVEENLTKAFYKGEPMTISFSAKYLADAIRSIGTETIQLRFTEKMRPFQITGLDVNDNIQVVLPVRTY</sequence>
<dbReference type="AlphaFoldDB" id="A0AAW4MTK8"/>
<dbReference type="NCBIfam" id="TIGR00663">
    <property type="entry name" value="dnan"/>
    <property type="match status" value="1"/>
</dbReference>
<reference evidence="7 10" key="1">
    <citation type="submission" date="2021-06" db="EMBL/GenBank/DDBJ databases">
        <title>Collection of gut derived symbiotic bacterial strains cultured from healthy donors.</title>
        <authorList>
            <person name="Lin H."/>
            <person name="Littmann E."/>
            <person name="Pamer E.G."/>
        </authorList>
    </citation>
    <scope>NUCLEOTIDE SEQUENCE</scope>
    <source>
        <strain evidence="8 10">MSK.21.70</strain>
        <strain evidence="7">MSK.21.82</strain>
    </source>
</reference>
<keyword evidence="2" id="KW-0238">DNA-binding</keyword>
<comment type="caution">
    <text evidence="7">The sequence shown here is derived from an EMBL/GenBank/DDBJ whole genome shotgun (WGS) entry which is preliminary data.</text>
</comment>
<dbReference type="PANTHER" id="PTHR30478">
    <property type="entry name" value="DNA POLYMERASE III SUBUNIT BETA"/>
    <property type="match status" value="1"/>
</dbReference>
<keyword evidence="3 7" id="KW-0548">Nucleotidyltransferase</keyword>
<comment type="subunit">
    <text evidence="3">Forms a ring-shaped head-to-tail homodimer around DNA.</text>
</comment>
<dbReference type="SMART" id="SM00480">
    <property type="entry name" value="POL3Bc"/>
    <property type="match status" value="1"/>
</dbReference>
<evidence type="ECO:0000313" key="10">
    <source>
        <dbReference type="Proteomes" id="UP001197492"/>
    </source>
</evidence>
<dbReference type="InterPro" id="IPR022637">
    <property type="entry name" value="DNA_polIII_beta_cen"/>
</dbReference>
<dbReference type="GO" id="GO:0006271">
    <property type="term" value="P:DNA strand elongation involved in DNA replication"/>
    <property type="evidence" value="ECO:0007669"/>
    <property type="project" value="TreeGrafter"/>
</dbReference>
<feature type="domain" description="DNA polymerase III beta sliding clamp N-terminal" evidence="4">
    <location>
        <begin position="1"/>
        <end position="120"/>
    </location>
</feature>
<dbReference type="PIRSF" id="PIRSF000804">
    <property type="entry name" value="DNA_pol_III_b"/>
    <property type="match status" value="1"/>
</dbReference>
<dbReference type="PANTHER" id="PTHR30478:SF0">
    <property type="entry name" value="BETA SLIDING CLAMP"/>
    <property type="match status" value="1"/>
</dbReference>
<organism evidence="7 9">
    <name type="scientific">Catenibacterium mitsuokai</name>
    <dbReference type="NCBI Taxonomy" id="100886"/>
    <lineage>
        <taxon>Bacteria</taxon>
        <taxon>Bacillati</taxon>
        <taxon>Bacillota</taxon>
        <taxon>Erysipelotrichia</taxon>
        <taxon>Erysipelotrichales</taxon>
        <taxon>Coprobacillaceae</taxon>
        <taxon>Catenibacterium</taxon>
    </lineage>
</organism>
<accession>A0AAW4MTK8</accession>
<comment type="similarity">
    <text evidence="3">Belongs to the beta sliding clamp family.</text>
</comment>
<evidence type="ECO:0000259" key="5">
    <source>
        <dbReference type="Pfam" id="PF02767"/>
    </source>
</evidence>
<dbReference type="GO" id="GO:0003887">
    <property type="term" value="F:DNA-directed DNA polymerase activity"/>
    <property type="evidence" value="ECO:0007669"/>
    <property type="project" value="InterPro"/>
</dbReference>
<evidence type="ECO:0000313" key="7">
    <source>
        <dbReference type="EMBL" id="MBV3382627.1"/>
    </source>
</evidence>
<evidence type="ECO:0000256" key="3">
    <source>
        <dbReference type="PIRNR" id="PIRNR000804"/>
    </source>
</evidence>
<dbReference type="GO" id="GO:0003677">
    <property type="term" value="F:DNA binding"/>
    <property type="evidence" value="ECO:0007669"/>
    <property type="project" value="UniProtKB-KW"/>
</dbReference>
<keyword evidence="10" id="KW-1185">Reference proteome</keyword>
<evidence type="ECO:0000259" key="6">
    <source>
        <dbReference type="Pfam" id="PF02768"/>
    </source>
</evidence>
<keyword evidence="3" id="KW-0235">DNA replication</keyword>
<gene>
    <name evidence="7" type="primary">dnaN</name>
    <name evidence="7" type="ORF">KSV97_05160</name>
    <name evidence="8" type="ORF">KSW06_05525</name>
</gene>
<proteinExistence type="inferred from homology"/>
<dbReference type="InterPro" id="IPR022635">
    <property type="entry name" value="DNA_polIII_beta_C"/>
</dbReference>
<dbReference type="GO" id="GO:0008408">
    <property type="term" value="F:3'-5' exonuclease activity"/>
    <property type="evidence" value="ECO:0007669"/>
    <property type="project" value="InterPro"/>
</dbReference>
<dbReference type="CDD" id="cd00140">
    <property type="entry name" value="beta_clamp"/>
    <property type="match status" value="1"/>
</dbReference>
<dbReference type="Proteomes" id="UP001196408">
    <property type="component" value="Unassembled WGS sequence"/>
</dbReference>
<feature type="domain" description="DNA polymerase III beta sliding clamp C-terminal" evidence="6">
    <location>
        <begin position="254"/>
        <end position="365"/>
    </location>
</feature>
<dbReference type="InterPro" id="IPR001001">
    <property type="entry name" value="DNA_polIII_beta"/>
</dbReference>
<evidence type="ECO:0000313" key="8">
    <source>
        <dbReference type="EMBL" id="MBV3392720.1"/>
    </source>
</evidence>